<dbReference type="PANTHER" id="PTHR35802">
    <property type="entry name" value="PROTEASE SYNTHASE AND SPORULATION PROTEIN PAI 2"/>
    <property type="match status" value="1"/>
</dbReference>
<dbReference type="PANTHER" id="PTHR35802:SF1">
    <property type="entry name" value="PROTEASE SYNTHASE AND SPORULATION PROTEIN PAI 2"/>
    <property type="match status" value="1"/>
</dbReference>
<dbReference type="PIRSF" id="PIRSF010372">
    <property type="entry name" value="PaiB"/>
    <property type="match status" value="1"/>
</dbReference>
<evidence type="ECO:0000313" key="2">
    <source>
        <dbReference type="Proteomes" id="UP000601768"/>
    </source>
</evidence>
<gene>
    <name evidence="1" type="ORF">H8B19_14305</name>
</gene>
<dbReference type="EMBL" id="JACNEP010000013">
    <property type="protein sequence ID" value="MBC3767054.1"/>
    <property type="molecule type" value="Genomic_DNA"/>
</dbReference>
<dbReference type="Proteomes" id="UP000601768">
    <property type="component" value="Unassembled WGS sequence"/>
</dbReference>
<comment type="caution">
    <text evidence="1">The sequence shown here is derived from an EMBL/GenBank/DDBJ whole genome shotgun (WGS) entry which is preliminary data.</text>
</comment>
<dbReference type="AlphaFoldDB" id="A0A8J6IVC9"/>
<keyword evidence="2" id="KW-1185">Reference proteome</keyword>
<dbReference type="Gene3D" id="2.30.110.10">
    <property type="entry name" value="Electron Transport, Fmn-binding Protein, Chain A"/>
    <property type="match status" value="1"/>
</dbReference>
<dbReference type="RefSeq" id="WP_186507569.1">
    <property type="nucleotide sequence ID" value="NZ_JACNEP010000013.1"/>
</dbReference>
<dbReference type="InterPro" id="IPR007396">
    <property type="entry name" value="TR_PAI2-type"/>
</dbReference>
<accession>A0A8J6IVC9</accession>
<dbReference type="Pfam" id="PF04299">
    <property type="entry name" value="FMN_bind_2"/>
    <property type="match status" value="1"/>
</dbReference>
<protein>
    <submittedName>
        <fullName evidence="1">FMN-binding negative transcriptional regulator</fullName>
    </submittedName>
</protein>
<name>A0A8J6IVC9_9ALTE</name>
<reference evidence="1" key="2">
    <citation type="submission" date="2020-08" db="EMBL/GenBank/DDBJ databases">
        <authorList>
            <person name="Lai Q."/>
        </authorList>
    </citation>
    <scope>NUCLEOTIDE SEQUENCE</scope>
    <source>
        <strain evidence="1">S27-2</strain>
    </source>
</reference>
<sequence length="201" mass="22395">MKPVIEMEHQQVVEFVTQFPFAILMTEDLQVTHLPLVLMQTSENAMILMGHLARNNPQLKQLEGAKVKAVFNQPHAYISPYWYQAAPNVPTWNYAVVHLSGTASICDNDDMQLGMDALLKQMEPKLLHDENYISAGYRQKLSNAIRGIRIEVDVVESRVKLGQHKPNAQQLGVATSLAQSSSLEAQGLIAYMQQIGLGLGQ</sequence>
<evidence type="ECO:0000313" key="1">
    <source>
        <dbReference type="EMBL" id="MBC3767054.1"/>
    </source>
</evidence>
<reference evidence="1" key="1">
    <citation type="journal article" date="2018" name="Int. J. Syst. Evol. Microbiol.">
        <title>Neptunicella marina gen. nov., sp. nov., isolated from surface seawater.</title>
        <authorList>
            <person name="Liu X."/>
            <person name="Lai Q."/>
            <person name="Du Y."/>
            <person name="Zhang X."/>
            <person name="Liu Z."/>
            <person name="Sun F."/>
            <person name="Shao Z."/>
        </authorList>
    </citation>
    <scope>NUCLEOTIDE SEQUENCE</scope>
    <source>
        <strain evidence="1">S27-2</strain>
    </source>
</reference>
<dbReference type="SUPFAM" id="SSF50475">
    <property type="entry name" value="FMN-binding split barrel"/>
    <property type="match status" value="1"/>
</dbReference>
<proteinExistence type="predicted"/>
<organism evidence="1 2">
    <name type="scientific">Neptunicella marina</name>
    <dbReference type="NCBI Taxonomy" id="2125989"/>
    <lineage>
        <taxon>Bacteria</taxon>
        <taxon>Pseudomonadati</taxon>
        <taxon>Pseudomonadota</taxon>
        <taxon>Gammaproteobacteria</taxon>
        <taxon>Alteromonadales</taxon>
        <taxon>Alteromonadaceae</taxon>
        <taxon>Neptunicella</taxon>
    </lineage>
</organism>
<dbReference type="InterPro" id="IPR012349">
    <property type="entry name" value="Split_barrel_FMN-bd"/>
</dbReference>